<dbReference type="Gene3D" id="1.10.10.350">
    <property type="match status" value="1"/>
</dbReference>
<dbReference type="Gene3D" id="3.40.50.620">
    <property type="entry name" value="HUPs"/>
    <property type="match status" value="1"/>
</dbReference>
<comment type="subcellular location">
    <subcellularLocation>
        <location evidence="1">Mitochondrion</location>
    </subcellularLocation>
</comment>
<keyword evidence="5" id="KW-0547">Nucleotide-binding</keyword>
<evidence type="ECO:0000256" key="11">
    <source>
        <dbReference type="ARBA" id="ARBA00044142"/>
    </source>
</evidence>
<dbReference type="Proteomes" id="UP001286313">
    <property type="component" value="Unassembled WGS sequence"/>
</dbReference>
<dbReference type="EC" id="6.1.1.24" evidence="10"/>
<feature type="region of interest" description="Disordered" evidence="17">
    <location>
        <begin position="277"/>
        <end position="312"/>
    </location>
</feature>
<dbReference type="InterPro" id="IPR049940">
    <property type="entry name" value="GluQ/Sye"/>
</dbReference>
<dbReference type="FunFam" id="3.40.50.620:FF:000045">
    <property type="entry name" value="Glutamate--tRNA ligase, mitochondrial"/>
    <property type="match status" value="1"/>
</dbReference>
<protein>
    <recommendedName>
        <fullName evidence="11">Nondiscriminating glutamyl-tRNA synthetase EARS2, mitochondrial</fullName>
        <ecNumber evidence="3">6.1.1.17</ecNumber>
        <ecNumber evidence="10">6.1.1.24</ecNumber>
    </recommendedName>
    <alternativeName>
        <fullName evidence="13">Glutamate--tRNA(Gln) ligase EARS2, mitochondrial</fullName>
    </alternativeName>
    <alternativeName>
        <fullName evidence="9">Glutamyl-tRNA synthetase</fullName>
    </alternativeName>
    <alternativeName>
        <fullName evidence="12">Mitochondrial glutamyl-tRNA synthetase</fullName>
    </alternativeName>
</protein>
<dbReference type="InterPro" id="IPR008925">
    <property type="entry name" value="aa_tRNA-synth_I_cd-bd_sf"/>
</dbReference>
<evidence type="ECO:0000256" key="1">
    <source>
        <dbReference type="ARBA" id="ARBA00004173"/>
    </source>
</evidence>
<dbReference type="PANTHER" id="PTHR43311">
    <property type="entry name" value="GLUTAMATE--TRNA LIGASE"/>
    <property type="match status" value="1"/>
</dbReference>
<feature type="domain" description="Aminoacyl-tRNA synthetase class I anticodon-binding" evidence="19">
    <location>
        <begin position="876"/>
        <end position="1002"/>
    </location>
</feature>
<evidence type="ECO:0000256" key="10">
    <source>
        <dbReference type="ARBA" id="ARBA00044054"/>
    </source>
</evidence>
<evidence type="ECO:0000256" key="7">
    <source>
        <dbReference type="ARBA" id="ARBA00022917"/>
    </source>
</evidence>
<dbReference type="AlphaFoldDB" id="A0AAE1KYR9"/>
<dbReference type="PROSITE" id="PS00178">
    <property type="entry name" value="AA_TRNA_LIGASE_I"/>
    <property type="match status" value="1"/>
</dbReference>
<keyword evidence="7" id="KW-0648">Protein biosynthesis</keyword>
<dbReference type="Pfam" id="PF19269">
    <property type="entry name" value="Anticodon_2"/>
    <property type="match status" value="1"/>
</dbReference>
<dbReference type="SUPFAM" id="SSF48163">
    <property type="entry name" value="An anticodon-binding domain of class I aminoacyl-tRNA synthetases"/>
    <property type="match status" value="1"/>
</dbReference>
<dbReference type="Pfam" id="PF00749">
    <property type="entry name" value="tRNA-synt_1c"/>
    <property type="match status" value="1"/>
</dbReference>
<feature type="region of interest" description="Disordered" evidence="17">
    <location>
        <begin position="94"/>
        <end position="145"/>
    </location>
</feature>
<feature type="domain" description="Glutamyl/glutaminyl-tRNA synthetase class Ib catalytic" evidence="18">
    <location>
        <begin position="512"/>
        <end position="830"/>
    </location>
</feature>
<dbReference type="GO" id="GO:0050561">
    <property type="term" value="F:glutamate-tRNA(Gln) ligase activity"/>
    <property type="evidence" value="ECO:0007669"/>
    <property type="project" value="UniProtKB-EC"/>
</dbReference>
<evidence type="ECO:0000313" key="21">
    <source>
        <dbReference type="Proteomes" id="UP001286313"/>
    </source>
</evidence>
<evidence type="ECO:0000256" key="5">
    <source>
        <dbReference type="ARBA" id="ARBA00022741"/>
    </source>
</evidence>
<dbReference type="InterPro" id="IPR000924">
    <property type="entry name" value="Glu/Gln-tRNA-synth"/>
</dbReference>
<evidence type="ECO:0000256" key="12">
    <source>
        <dbReference type="ARBA" id="ARBA00044251"/>
    </source>
</evidence>
<comment type="catalytic activity">
    <reaction evidence="15">
        <text>tRNA(Glx) + L-glutamate + ATP = L-glutamyl-tRNA(Glx) + AMP + diphosphate</text>
        <dbReference type="Rhea" id="RHEA:18397"/>
        <dbReference type="Rhea" id="RHEA-COMP:9713"/>
        <dbReference type="Rhea" id="RHEA-COMP:9716"/>
        <dbReference type="ChEBI" id="CHEBI:29985"/>
        <dbReference type="ChEBI" id="CHEBI:30616"/>
        <dbReference type="ChEBI" id="CHEBI:33019"/>
        <dbReference type="ChEBI" id="CHEBI:78442"/>
        <dbReference type="ChEBI" id="CHEBI:78520"/>
        <dbReference type="ChEBI" id="CHEBI:456215"/>
        <dbReference type="EC" id="6.1.1.24"/>
    </reaction>
    <physiologicalReaction direction="left-to-right" evidence="15">
        <dbReference type="Rhea" id="RHEA:18398"/>
    </physiologicalReaction>
</comment>
<sequence>MATQGGSMKLTITPEGFLEMKETPAKSLKPITSPVEASLKLMKTSDGFLTPITIPEDSQRLTKAPDGSLKPILMTGEAGPRLTIASDGYLKTGEAGPRLTKASDGSLKPILMTREADPRLTKASDGSLKTGEAGPRLTKASDGSLKPIIISTPKGSLKRINTTPHEESLKKIMTSTTRGSQRLMTTSGGSLKLVKPSEESIKQIGIATQEGSPKLLSTLEGSLKMLIKITPKESTKLMKTSEGFLKPASALEEGLVKLMKTPDGSLKAVSMCQTNRSQKQIMKTTERSCDTDPNRITESSNDNPSKISPMHPYKPCKRTGINTTENPSQIPQTHYNLRVRKEKSNNENPSHITKIECKNSNRINSNPKAIAKTDSIDSLGKIPQADDNNASRVPKTCSDSNPSAVPEIYENPSMIPKADNNSSRIPKIWPVPSRTPEANNSLGGIPKTDSDDCKVKSFIPVCGIGEGFTESLERNMMGFILVSRFGRTCFPHINRLQPTRRNLLISSQKYDEVRVRFAPSPTGHLHLGGLRTALYNYLFAKSNNGKFILRMEDTDQSRLVPGVSDMLEEMLRWANIPPDESPRLGGSTGPYVQSQRLPLYQSTVTKLLESGAAYKCFCSSRRLAWLRNAAVQQNETPKYDNRCRNLSPAKVEKLESEGTPYCIRFKLEPIDAPLQDLIYGPVLHNTAELEGDPVIFKTDGFPTYHLANVVDDYHMGITHVLRGVEWQISTTKHILLYKALGWEAPQFGHLPLILNKDGSKLSKRQGDVYVDYYRSQGYSPLALLNFITSIGGGFTDREHNALLSTDELIEKFSLSHLTKNSCRLDTEKLHQYNRINLERDIRNPTKLPSLVTQLHSLLKTKYGERLTPGVAEGGMGKEYIGKVLEWSEGRIITLHDMLLQSFSYLWVVPQELPLDSLPSIPCPHAVVLESMQEVFISNQNNFTKDEIVKTIKDIGRRLGVKMPAIMKLVRMTISGLKEGPPVGEMLEVLGREEVLRRITHALHLLHKHFSLQTGRES</sequence>
<evidence type="ECO:0000256" key="2">
    <source>
        <dbReference type="ARBA" id="ARBA00007894"/>
    </source>
</evidence>
<dbReference type="EMBL" id="JAWQEG010000501">
    <property type="protein sequence ID" value="KAK3889148.1"/>
    <property type="molecule type" value="Genomic_DNA"/>
</dbReference>
<evidence type="ECO:0000256" key="3">
    <source>
        <dbReference type="ARBA" id="ARBA00012835"/>
    </source>
</evidence>
<evidence type="ECO:0000256" key="17">
    <source>
        <dbReference type="SAM" id="MobiDB-lite"/>
    </source>
</evidence>
<reference evidence="20" key="1">
    <citation type="submission" date="2023-10" db="EMBL/GenBank/DDBJ databases">
        <title>Genome assemblies of two species of porcelain crab, Petrolisthes cinctipes and Petrolisthes manimaculis (Anomura: Porcellanidae).</title>
        <authorList>
            <person name="Angst P."/>
        </authorList>
    </citation>
    <scope>NUCLEOTIDE SEQUENCE</scope>
    <source>
        <strain evidence="20">PB745_01</strain>
        <tissue evidence="20">Gill</tissue>
    </source>
</reference>
<dbReference type="SUPFAM" id="SSF52374">
    <property type="entry name" value="Nucleotidylyl transferase"/>
    <property type="match status" value="1"/>
</dbReference>
<feature type="compositionally biased region" description="Polar residues" evidence="17">
    <location>
        <begin position="386"/>
        <end position="403"/>
    </location>
</feature>
<evidence type="ECO:0000256" key="8">
    <source>
        <dbReference type="ARBA" id="ARBA00023146"/>
    </source>
</evidence>
<keyword evidence="8" id="KW-0030">Aminoacyl-tRNA synthetase</keyword>
<evidence type="ECO:0000256" key="16">
    <source>
        <dbReference type="ARBA" id="ARBA00047689"/>
    </source>
</evidence>
<dbReference type="HAMAP" id="MF_00022">
    <property type="entry name" value="Glu_tRNA_synth_type1"/>
    <property type="match status" value="1"/>
</dbReference>
<dbReference type="InterPro" id="IPR045462">
    <property type="entry name" value="aa-tRNA-synth_I_cd-bd"/>
</dbReference>
<keyword evidence="6" id="KW-0067">ATP-binding</keyword>
<comment type="similarity">
    <text evidence="2">Belongs to the class-I aminoacyl-tRNA synthetase family. Glutamate--tRNA ligase type 1 subfamily.</text>
</comment>
<evidence type="ECO:0000256" key="15">
    <source>
        <dbReference type="ARBA" id="ARBA00047479"/>
    </source>
</evidence>
<feature type="region of interest" description="Disordered" evidence="17">
    <location>
        <begin position="383"/>
        <end position="424"/>
    </location>
</feature>
<accession>A0AAE1KYR9</accession>
<dbReference type="EC" id="6.1.1.17" evidence="3"/>
<dbReference type="InterPro" id="IPR020058">
    <property type="entry name" value="Glu/Gln-tRNA-synth_Ib_cat-dom"/>
</dbReference>
<comment type="catalytic activity">
    <reaction evidence="16">
        <text>tRNA(Gln) + L-glutamate + ATP = L-glutamyl-tRNA(Gln) + AMP + diphosphate</text>
        <dbReference type="Rhea" id="RHEA:64612"/>
        <dbReference type="Rhea" id="RHEA-COMP:9662"/>
        <dbReference type="Rhea" id="RHEA-COMP:9684"/>
        <dbReference type="ChEBI" id="CHEBI:29985"/>
        <dbReference type="ChEBI" id="CHEBI:30616"/>
        <dbReference type="ChEBI" id="CHEBI:33019"/>
        <dbReference type="ChEBI" id="CHEBI:78442"/>
        <dbReference type="ChEBI" id="CHEBI:78520"/>
        <dbReference type="ChEBI" id="CHEBI:456215"/>
    </reaction>
    <physiologicalReaction direction="left-to-right" evidence="16">
        <dbReference type="Rhea" id="RHEA:64613"/>
    </physiologicalReaction>
</comment>
<dbReference type="GO" id="GO:0000049">
    <property type="term" value="F:tRNA binding"/>
    <property type="evidence" value="ECO:0007669"/>
    <property type="project" value="InterPro"/>
</dbReference>
<dbReference type="GO" id="GO:0006424">
    <property type="term" value="P:glutamyl-tRNA aminoacylation"/>
    <property type="evidence" value="ECO:0007669"/>
    <property type="project" value="InterPro"/>
</dbReference>
<dbReference type="PANTHER" id="PTHR43311:SF2">
    <property type="entry name" value="GLUTAMATE--TRNA LIGASE, MITOCHONDRIAL-RELATED"/>
    <property type="match status" value="1"/>
</dbReference>
<keyword evidence="4" id="KW-0436">Ligase</keyword>
<evidence type="ECO:0000256" key="13">
    <source>
        <dbReference type="ARBA" id="ARBA00044313"/>
    </source>
</evidence>
<feature type="compositionally biased region" description="Polar residues" evidence="17">
    <location>
        <begin position="296"/>
        <end position="306"/>
    </location>
</feature>
<name>A0AAE1KYR9_PETCI</name>
<dbReference type="GO" id="GO:0005739">
    <property type="term" value="C:mitochondrion"/>
    <property type="evidence" value="ECO:0007669"/>
    <property type="project" value="UniProtKB-SubCell"/>
</dbReference>
<evidence type="ECO:0000313" key="20">
    <source>
        <dbReference type="EMBL" id="KAK3889148.1"/>
    </source>
</evidence>
<proteinExistence type="inferred from homology"/>
<dbReference type="InterPro" id="IPR001412">
    <property type="entry name" value="aa-tRNA-synth_I_CS"/>
</dbReference>
<dbReference type="GO" id="GO:0005524">
    <property type="term" value="F:ATP binding"/>
    <property type="evidence" value="ECO:0007669"/>
    <property type="project" value="UniProtKB-KW"/>
</dbReference>
<keyword evidence="21" id="KW-1185">Reference proteome</keyword>
<feature type="compositionally biased region" description="Basic and acidic residues" evidence="17">
    <location>
        <begin position="284"/>
        <end position="295"/>
    </location>
</feature>
<evidence type="ECO:0000259" key="18">
    <source>
        <dbReference type="Pfam" id="PF00749"/>
    </source>
</evidence>
<evidence type="ECO:0000259" key="19">
    <source>
        <dbReference type="Pfam" id="PF19269"/>
    </source>
</evidence>
<dbReference type="PRINTS" id="PR00987">
    <property type="entry name" value="TRNASYNTHGLU"/>
</dbReference>
<dbReference type="GO" id="GO:0004818">
    <property type="term" value="F:glutamate-tRNA ligase activity"/>
    <property type="evidence" value="ECO:0007669"/>
    <property type="project" value="UniProtKB-EC"/>
</dbReference>
<gene>
    <name evidence="20" type="ORF">Pcinc_006725</name>
</gene>
<dbReference type="CDD" id="cd00808">
    <property type="entry name" value="GluRS_core"/>
    <property type="match status" value="1"/>
</dbReference>
<dbReference type="InterPro" id="IPR020751">
    <property type="entry name" value="aa-tRNA-synth_I_codon-bd_sub2"/>
</dbReference>
<evidence type="ECO:0000256" key="4">
    <source>
        <dbReference type="ARBA" id="ARBA00022598"/>
    </source>
</evidence>
<evidence type="ECO:0000256" key="6">
    <source>
        <dbReference type="ARBA" id="ARBA00022840"/>
    </source>
</evidence>
<organism evidence="20 21">
    <name type="scientific">Petrolisthes cinctipes</name>
    <name type="common">Flat porcelain crab</name>
    <dbReference type="NCBI Taxonomy" id="88211"/>
    <lineage>
        <taxon>Eukaryota</taxon>
        <taxon>Metazoa</taxon>
        <taxon>Ecdysozoa</taxon>
        <taxon>Arthropoda</taxon>
        <taxon>Crustacea</taxon>
        <taxon>Multicrustacea</taxon>
        <taxon>Malacostraca</taxon>
        <taxon>Eumalacostraca</taxon>
        <taxon>Eucarida</taxon>
        <taxon>Decapoda</taxon>
        <taxon>Pleocyemata</taxon>
        <taxon>Anomura</taxon>
        <taxon>Galatheoidea</taxon>
        <taxon>Porcellanidae</taxon>
        <taxon>Petrolisthes</taxon>
    </lineage>
</organism>
<dbReference type="InterPro" id="IPR004527">
    <property type="entry name" value="Glu-tRNA-ligase_bac/mito"/>
</dbReference>
<dbReference type="GO" id="GO:0008270">
    <property type="term" value="F:zinc ion binding"/>
    <property type="evidence" value="ECO:0007669"/>
    <property type="project" value="InterPro"/>
</dbReference>
<comment type="catalytic activity">
    <reaction evidence="14">
        <text>tRNA(Glu) + L-glutamate + ATP = L-glutamyl-tRNA(Glu) + AMP + diphosphate</text>
        <dbReference type="Rhea" id="RHEA:23540"/>
        <dbReference type="Rhea" id="RHEA-COMP:9663"/>
        <dbReference type="Rhea" id="RHEA-COMP:9680"/>
        <dbReference type="ChEBI" id="CHEBI:29985"/>
        <dbReference type="ChEBI" id="CHEBI:30616"/>
        <dbReference type="ChEBI" id="CHEBI:33019"/>
        <dbReference type="ChEBI" id="CHEBI:78442"/>
        <dbReference type="ChEBI" id="CHEBI:78520"/>
        <dbReference type="ChEBI" id="CHEBI:456215"/>
        <dbReference type="EC" id="6.1.1.17"/>
    </reaction>
    <physiologicalReaction direction="left-to-right" evidence="14">
        <dbReference type="Rhea" id="RHEA:23541"/>
    </physiologicalReaction>
</comment>
<evidence type="ECO:0000256" key="9">
    <source>
        <dbReference type="ARBA" id="ARBA00030865"/>
    </source>
</evidence>
<evidence type="ECO:0000256" key="14">
    <source>
        <dbReference type="ARBA" id="ARBA00047366"/>
    </source>
</evidence>
<dbReference type="NCBIfam" id="TIGR00464">
    <property type="entry name" value="gltX_bact"/>
    <property type="match status" value="1"/>
</dbReference>
<dbReference type="InterPro" id="IPR033910">
    <property type="entry name" value="GluRS_core"/>
</dbReference>
<comment type="caution">
    <text evidence="20">The sequence shown here is derived from an EMBL/GenBank/DDBJ whole genome shotgun (WGS) entry which is preliminary data.</text>
</comment>
<dbReference type="InterPro" id="IPR014729">
    <property type="entry name" value="Rossmann-like_a/b/a_fold"/>
</dbReference>